<feature type="transmembrane region" description="Helical" evidence="1">
    <location>
        <begin position="61"/>
        <end position="82"/>
    </location>
</feature>
<organism evidence="2 3">
    <name type="scientific">Rhodanobacter thiooxydans</name>
    <dbReference type="NCBI Taxonomy" id="416169"/>
    <lineage>
        <taxon>Bacteria</taxon>
        <taxon>Pseudomonadati</taxon>
        <taxon>Pseudomonadota</taxon>
        <taxon>Gammaproteobacteria</taxon>
        <taxon>Lysobacterales</taxon>
        <taxon>Rhodanobacteraceae</taxon>
        <taxon>Rhodanobacter</taxon>
    </lineage>
</organism>
<keyword evidence="1" id="KW-0472">Membrane</keyword>
<proteinExistence type="predicted"/>
<keyword evidence="1" id="KW-1133">Transmembrane helix</keyword>
<evidence type="ECO:0000256" key="1">
    <source>
        <dbReference type="SAM" id="Phobius"/>
    </source>
</evidence>
<accession>A0A154QI17</accession>
<evidence type="ECO:0000313" key="3">
    <source>
        <dbReference type="Proteomes" id="UP000076131"/>
    </source>
</evidence>
<keyword evidence="3" id="KW-1185">Reference proteome</keyword>
<evidence type="ECO:0000313" key="2">
    <source>
        <dbReference type="EMBL" id="KZC23828.1"/>
    </source>
</evidence>
<comment type="caution">
    <text evidence="2">The sequence shown here is derived from an EMBL/GenBank/DDBJ whole genome shotgun (WGS) entry which is preliminary data.</text>
</comment>
<dbReference type="Pfam" id="PF11391">
    <property type="entry name" value="DUF2798"/>
    <property type="match status" value="1"/>
</dbReference>
<dbReference type="InterPro" id="IPR021529">
    <property type="entry name" value="DUF2798"/>
</dbReference>
<evidence type="ECO:0008006" key="4">
    <source>
        <dbReference type="Google" id="ProtNLM"/>
    </source>
</evidence>
<sequence length="89" mass="10215">MSSDAMKPRKLPSHYGRYVTPLILTFLMTFAVAGISTWIAVESLGVFFLKSWMKSWMVSWAMAFPAMVMLMPVTQRIVALIVRKDQEDR</sequence>
<dbReference type="Proteomes" id="UP000076131">
    <property type="component" value="Unassembled WGS sequence"/>
</dbReference>
<dbReference type="AlphaFoldDB" id="A0A154QI17"/>
<reference evidence="2 3" key="1">
    <citation type="journal article" date="2016" name="MBio">
        <title>Lateral Gene Transfer in a Heavy Metal-Contaminated-Groundwater Microbial Community.</title>
        <authorList>
            <person name="Hemme C.L."/>
            <person name="Green S.J."/>
            <person name="Rishishwar L."/>
            <person name="Prakash O."/>
            <person name="Pettenato A."/>
            <person name="Chakraborty R."/>
            <person name="Deutschbauer A.M."/>
            <person name="Van Nostrand J.D."/>
            <person name="Wu L."/>
            <person name="He Z."/>
            <person name="Jordan I.K."/>
            <person name="Hazen T.C."/>
            <person name="Arkin A.P."/>
            <person name="Kostka J.E."/>
            <person name="Zhou J."/>
        </authorList>
    </citation>
    <scope>NUCLEOTIDE SEQUENCE [LARGE SCALE GENOMIC DNA]</scope>
    <source>
        <strain evidence="2 3">FW104-T7</strain>
    </source>
</reference>
<protein>
    <recommendedName>
        <fullName evidence="4">DUF2798 domain-containing protein</fullName>
    </recommendedName>
</protein>
<name>A0A154QI17_9GAMM</name>
<keyword evidence="1" id="KW-0812">Transmembrane</keyword>
<dbReference type="RefSeq" id="WP_008437226.1">
    <property type="nucleotide sequence ID" value="NZ_LVJS01000039.1"/>
</dbReference>
<gene>
    <name evidence="2" type="ORF">RHOFW104T7_11790</name>
</gene>
<feature type="transmembrane region" description="Helical" evidence="1">
    <location>
        <begin position="21"/>
        <end position="41"/>
    </location>
</feature>
<dbReference type="EMBL" id="LVJS01000039">
    <property type="protein sequence ID" value="KZC23828.1"/>
    <property type="molecule type" value="Genomic_DNA"/>
</dbReference>